<feature type="domain" description="5'-Nucleotidase C-terminal" evidence="4">
    <location>
        <begin position="1810"/>
        <end position="1984"/>
    </location>
</feature>
<dbReference type="GO" id="GO:0008768">
    <property type="term" value="F:UDP-sugar diphosphatase activity"/>
    <property type="evidence" value="ECO:0007669"/>
    <property type="project" value="TreeGrafter"/>
</dbReference>
<dbReference type="HOGENOM" id="CLU_228550_0_0_11"/>
<evidence type="ECO:0000259" key="4">
    <source>
        <dbReference type="Pfam" id="PF02872"/>
    </source>
</evidence>
<dbReference type="Gene3D" id="3.60.10.10">
    <property type="entry name" value="Endonuclease/exonuclease/phosphatase"/>
    <property type="match status" value="1"/>
</dbReference>
<dbReference type="PRINTS" id="PR01607">
    <property type="entry name" value="APYRASEFAMLY"/>
</dbReference>
<feature type="domain" description="Calcineurin-like phosphoesterase" evidence="3">
    <location>
        <begin position="826"/>
        <end position="1042"/>
    </location>
</feature>
<dbReference type="KEGG" id="psim:KR76_15600"/>
<dbReference type="InterPro" id="IPR047971">
    <property type="entry name" value="ExeM-like"/>
</dbReference>
<feature type="region of interest" description="Disordered" evidence="2">
    <location>
        <begin position="18"/>
        <end position="37"/>
    </location>
</feature>
<dbReference type="Gene3D" id="3.90.780.10">
    <property type="entry name" value="5'-Nucleotidase, C-terminal domain"/>
    <property type="match status" value="2"/>
</dbReference>
<dbReference type="GO" id="GO:0009166">
    <property type="term" value="P:nucleotide catabolic process"/>
    <property type="evidence" value="ECO:0007669"/>
    <property type="project" value="InterPro"/>
</dbReference>
<dbReference type="InterPro" id="IPR006179">
    <property type="entry name" value="5_nucleotidase/apyrase"/>
</dbReference>
<organism evidence="6 7">
    <name type="scientific">Nocardioides simplex</name>
    <name type="common">Arthrobacter simplex</name>
    <dbReference type="NCBI Taxonomy" id="2045"/>
    <lineage>
        <taxon>Bacteria</taxon>
        <taxon>Bacillati</taxon>
        <taxon>Actinomycetota</taxon>
        <taxon>Actinomycetes</taxon>
        <taxon>Propionibacteriales</taxon>
        <taxon>Nocardioidaceae</taxon>
        <taxon>Pimelobacter</taxon>
    </lineage>
</organism>
<dbReference type="InterPro" id="IPR036907">
    <property type="entry name" value="5'-Nucleotdase_C_sf"/>
</dbReference>
<dbReference type="GO" id="GO:0030288">
    <property type="term" value="C:outer membrane-bounded periplasmic space"/>
    <property type="evidence" value="ECO:0007669"/>
    <property type="project" value="TreeGrafter"/>
</dbReference>
<evidence type="ECO:0000259" key="5">
    <source>
        <dbReference type="Pfam" id="PF03372"/>
    </source>
</evidence>
<dbReference type="CDD" id="cd04486">
    <property type="entry name" value="YhcR_OBF_like"/>
    <property type="match status" value="1"/>
</dbReference>
<dbReference type="EC" id="3.1.3.5" evidence="6"/>
<accession>A0A0C5WYU3</accession>
<evidence type="ECO:0000313" key="7">
    <source>
        <dbReference type="Proteomes" id="UP000030300"/>
    </source>
</evidence>
<dbReference type="Pfam" id="PF00149">
    <property type="entry name" value="Metallophos"/>
    <property type="match status" value="2"/>
</dbReference>
<dbReference type="InterPro" id="IPR029052">
    <property type="entry name" value="Metallo-depent_PP-like"/>
</dbReference>
<dbReference type="Pfam" id="PF03372">
    <property type="entry name" value="Exo_endo_phos"/>
    <property type="match status" value="1"/>
</dbReference>
<feature type="domain" description="Endonuclease/exonuclease/phosphatase" evidence="5">
    <location>
        <begin position="516"/>
        <end position="804"/>
    </location>
</feature>
<dbReference type="GO" id="GO:0008253">
    <property type="term" value="F:5'-nucleotidase activity"/>
    <property type="evidence" value="ECO:0007669"/>
    <property type="project" value="UniProtKB-EC"/>
</dbReference>
<feature type="domain" description="5'-Nucleotidase C-terminal" evidence="4">
    <location>
        <begin position="1148"/>
        <end position="1314"/>
    </location>
</feature>
<dbReference type="PANTHER" id="PTHR11575">
    <property type="entry name" value="5'-NUCLEOTIDASE-RELATED"/>
    <property type="match status" value="1"/>
</dbReference>
<feature type="region of interest" description="Disordered" evidence="2">
    <location>
        <begin position="657"/>
        <end position="681"/>
    </location>
</feature>
<keyword evidence="7" id="KW-1185">Reference proteome</keyword>
<dbReference type="SUPFAM" id="SSF49313">
    <property type="entry name" value="Cadherin-like"/>
    <property type="match status" value="1"/>
</dbReference>
<dbReference type="SUPFAM" id="SSF56300">
    <property type="entry name" value="Metallo-dependent phosphatases"/>
    <property type="match status" value="2"/>
</dbReference>
<dbReference type="GO" id="GO:0016020">
    <property type="term" value="C:membrane"/>
    <property type="evidence" value="ECO:0007669"/>
    <property type="project" value="InterPro"/>
</dbReference>
<dbReference type="STRING" id="2045.KR76_15600"/>
<keyword evidence="6" id="KW-0378">Hydrolase</keyword>
<dbReference type="InterPro" id="IPR036691">
    <property type="entry name" value="Endo/exonu/phosph_ase_sf"/>
</dbReference>
<dbReference type="SUPFAM" id="SSF55816">
    <property type="entry name" value="5'-nucleotidase (syn. UDP-sugar hydrolase), C-terminal domain"/>
    <property type="match status" value="2"/>
</dbReference>
<name>A0A0C5WYU3_NOCSI</name>
<feature type="domain" description="Calcineurin-like phosphoesterase" evidence="3">
    <location>
        <begin position="1465"/>
        <end position="1694"/>
    </location>
</feature>
<dbReference type="InterPro" id="IPR015919">
    <property type="entry name" value="Cadherin-like_sf"/>
</dbReference>
<dbReference type="EMBL" id="CP009896">
    <property type="protein sequence ID" value="AJR18483.1"/>
    <property type="molecule type" value="Genomic_DNA"/>
</dbReference>
<sequence length="2499" mass="260407">MIDLVGFGSGTTVFEGSDKAAAPSATASISRDSVGKDTDDNKADFTVLIGAAMTPTNSSGGQPSPLAVTNVTNKTYNQGSAIAPITLAATGGVSPYSWSSTTLPAGLTLNGNKIEGTPTALGTTSVTVTATDAATPTAATAETTFSITVEAALELKTIADIQGTGARSPYAPATGNDSGQKVRTQGVVTAMYRTGGLNGMFIQTGGTGTTPRPAPDASDAIFVYGGSTMANIPAGIDVGDSVDVTGWVSEFYNATQISPGATGVSKLPTALPPVTPLAVAFPKTDAEREPLEGMLLQPAGALTVSNVYATNQYGEVGLATGDLPLKQPSEYADATDPAALQAVKDENAERAVVLDDGATTNFLQNQTTKGLPVPYLTGANGQSSAVPPRVGAGVTFNSAVVLDWRNDAWKLQPRGPVTLNGADVVSFEDTRAQNLAPQDVLGADGDIKIATFNVLNYFNTTGEAYVAAGPLQKPPVDTVCTWYTDRQSNKIGNNSCGVRLIDDPTKNDGRGPRGAATADSLARQEAKLAKTIVDMDADVIGLEEIENSIKLPGETNRDDAVGRLVQLLNNIEGAGTWKYVRSPGSATTAQAIAEQDTIRPAFIYKPAAVTPVGQSEILFGTDEFANAREPLAQAFKRTGAADDDAFGVIVNHFKSKGDNPAGVPPATGDNANNDDTGAFNGDRKRQATRLVQFADDFSAERGIDAIFLAGDFNSYSGEEPIKILKNGGYAPIESDTEGEMSYSHSGLSGSLDHVLGNPAAKALVTGADIWEINANEAISYQYSRYNYNVTDFWQPTLPFATSDHNPEIVGLDLPEPSGATYKEIQVLGTNDFHGRLLPDGGNAAGAGPFATAVEELRAENPNTIFAAAGDLVGASTFESFIQDDNPTIDALNAMGLEVSAAGNHEFDRGYDDFVNRIQNRADWEYIAANVNEPAGQPDKLAETWTKTIDGVKVGFVGAVTEDLPALVNPAGIQGVTVSDVVDATNAAATDLKNDGADLVILLVHEGAPTTSCSSGTDASTTWGNIVQNTSAQVDAIISGHTHLAYNCKYTVPQWVVGGRAVTQRPVVSAGQYGTNLNKLVFKFDTTSGQLAVVTQEIVAAAGVGYAPDPDVQAIVNAAVTHAETAGAVKLGYMEGGFNRARYLPGGNSTENRGGESTLNNQVAEVQRWATDKAGIDTDIAFMNPGGLRADMTGTADGGQRSLSYREAADVQPFANTLVNMKLTGAQLKKVLEQQWQRTAQGGVPSRPFLRLGVSKGFTYTYTETPETVSVPNSPPVQTVKGEITGMWLDGQPIDPATTYSVTVNSFLGGGGDNFWELANGTQKVDTGQVDLQAMVDYMKQFPVGSPLPVDYSQRAVRLTPAADAPDTYRSGDTVKFSVGSWAMSANGDATDTQLQVKLGNDVLGTVDVDNALGNRPYDDYGTAAVSVQLPADVPDGDVTLTVYGPTTKTSVPYVIKVDDVRKIQVLGTNDFHGRLLPTAANREAGAAVLSGAVKKLRTDNPNTIFAAAGDLVGASTFESFIQKDKPTIDALNEAGLDVSAVGNHELDQGYDDLVNRIMADYDATSNPLGGAQWKYLAANLKVKATGDDAVPATWIKTIDGVDVGFVGAVTEDLPTLVSPSGIADLRVDDIVDSVNTEAADLRTQGADVVVMLVHEGSPVTDCTSTQFTDPATTWGNITQNVSSDVDAIVSGHTHLAYNCSFPVADWASEGRAVTQRPVVSSGQYGMNLNQLEFSVDESGKVVGLDTAILPLMTTDPDGSGPLLPTALYPADPAVQAIVDAAVSKADVLGAKELGELGGVFNRAKLSNGNENRGGESALGNLVAEVQRWATEKPESGSAQIAFMNPGGLRQDMGGTVVDQAYLDAHPDSTAQIGDRVLSYKQAAVVQPFANTLMNMKLTGAQIKKVLEQQWQRDGTGKVPTRPFLRLGVSEGFTYTYAEKPVTVQGTATFEGTVTGMWLNGTPIDLGATYSVTVNSFLASGGDNFFELKEGTSRADTGKVDLQAMVDYLAAKAASTPLPLDSSQRAVGIVFPAGAPASYQPGGHVVLDVSSWTMSTAADAKDTEIQVKLGNQQIGTATLDNTIGTAVYDQYGTAHVDVTLPANQPAGATSLTLVGGTTGTEVVVPITVAQGGFVNDTKPAITGTPKVGVELSTTAGTWTPAPTSTAYQWLADGAEITGATTDKLTPTAAQAGKVITVEVTVKADGYADGVAISDPTAAVAKGAFANDAKPAITGTAQAGSELSATAGTWTPTPTSTAYQWLAEGAEITGATADKYTLTGAEVGKEITVRVTVKADGYDDGVAVSDPTAEVDKKSFTTQPTPTISGTVRVGKVLTANAGTWVPTPASLTYEWFANGAPIAGVTGSTLRLKGALAGKRITVQVRATAPDYKDAIVSSAQTVPVAKGAVTMSVKTAPGKIKVKKTKLTVTVSLVNADREPVTGKVKVKVKGLPAKTVTVVNGKAVVKLGKSTSVGRKKVTVTYLGSSALLPQKTVTSVWVVRR</sequence>
<reference evidence="6 7" key="1">
    <citation type="journal article" date="2015" name="Genome Announc.">
        <title>Complete Genome Sequence of Steroid-Transforming Nocardioides simplex VKM Ac-2033D.</title>
        <authorList>
            <person name="Shtratnikova V.Y."/>
            <person name="Schelkunov M.I."/>
            <person name="Pekov Y.A."/>
            <person name="Fokina V.V."/>
            <person name="Logacheva M.D."/>
            <person name="Sokolov S.L."/>
            <person name="Bragin E.Y."/>
            <person name="Ashapkin V.V."/>
            <person name="Donova M.V."/>
        </authorList>
    </citation>
    <scope>NUCLEOTIDE SEQUENCE [LARGE SCALE GENOMIC DNA]</scope>
    <source>
        <strain evidence="6 7">VKM Ac-2033D</strain>
    </source>
</reference>
<dbReference type="CDD" id="cd10283">
    <property type="entry name" value="MnuA_DNase1-like"/>
    <property type="match status" value="1"/>
</dbReference>
<dbReference type="InterPro" id="IPR008334">
    <property type="entry name" value="5'-Nucleotdase_C"/>
</dbReference>
<dbReference type="Proteomes" id="UP000030300">
    <property type="component" value="Chromosome"/>
</dbReference>
<dbReference type="Pfam" id="PF02872">
    <property type="entry name" value="5_nucleotid_C"/>
    <property type="match status" value="2"/>
</dbReference>
<proteinExistence type="predicted"/>
<dbReference type="Gene3D" id="2.60.40.2700">
    <property type="match status" value="3"/>
</dbReference>
<evidence type="ECO:0000256" key="2">
    <source>
        <dbReference type="SAM" id="MobiDB-lite"/>
    </source>
</evidence>
<dbReference type="InterPro" id="IPR004843">
    <property type="entry name" value="Calcineurin-like_PHP"/>
</dbReference>
<evidence type="ECO:0000256" key="1">
    <source>
        <dbReference type="ARBA" id="ARBA00022729"/>
    </source>
</evidence>
<dbReference type="Gene3D" id="2.60.40.10">
    <property type="entry name" value="Immunoglobulins"/>
    <property type="match status" value="1"/>
</dbReference>
<dbReference type="InterPro" id="IPR005135">
    <property type="entry name" value="Endo/exonuclease/phosphatase"/>
</dbReference>
<dbReference type="InterPro" id="IPR013783">
    <property type="entry name" value="Ig-like_fold"/>
</dbReference>
<gene>
    <name evidence="6" type="ORF">KR76_15600</name>
</gene>
<evidence type="ECO:0000313" key="6">
    <source>
        <dbReference type="EMBL" id="AJR18483.1"/>
    </source>
</evidence>
<keyword evidence="1" id="KW-0732">Signal</keyword>
<dbReference type="GO" id="GO:0005509">
    <property type="term" value="F:calcium ion binding"/>
    <property type="evidence" value="ECO:0007669"/>
    <property type="project" value="InterPro"/>
</dbReference>
<dbReference type="PANTHER" id="PTHR11575:SF24">
    <property type="entry name" value="5'-NUCLEOTIDASE"/>
    <property type="match status" value="1"/>
</dbReference>
<dbReference type="SUPFAM" id="SSF56219">
    <property type="entry name" value="DNase I-like"/>
    <property type="match status" value="1"/>
</dbReference>
<dbReference type="Gene3D" id="3.60.21.10">
    <property type="match status" value="2"/>
</dbReference>
<dbReference type="GO" id="GO:0005975">
    <property type="term" value="P:carbohydrate metabolic process"/>
    <property type="evidence" value="ECO:0007669"/>
    <property type="project" value="UniProtKB-ARBA"/>
</dbReference>
<protein>
    <submittedName>
        <fullName evidence="6">5'-nucleotidase</fullName>
        <ecNumber evidence="6">3.1.3.5</ecNumber>
    </submittedName>
</protein>
<evidence type="ECO:0000259" key="3">
    <source>
        <dbReference type="Pfam" id="PF00149"/>
    </source>
</evidence>
<dbReference type="NCBIfam" id="NF033681">
    <property type="entry name" value="ExeM_NucH_DNase"/>
    <property type="match status" value="1"/>
</dbReference>